<dbReference type="GeneID" id="17258578"/>
<dbReference type="OMA" id="HVETCEN"/>
<dbReference type="STRING" id="2903.R1BQL6"/>
<dbReference type="SMART" id="SM00365">
    <property type="entry name" value="LRR_SD22"/>
    <property type="match status" value="3"/>
</dbReference>
<keyword evidence="1" id="KW-0433">Leucine-rich repeat</keyword>
<dbReference type="KEGG" id="ehx:EMIHUDRAFT_213610"/>
<dbReference type="EnsemblProtists" id="EOD12383">
    <property type="protein sequence ID" value="EOD12383"/>
    <property type="gene ID" value="EMIHUDRAFT_213610"/>
</dbReference>
<organism evidence="3 4">
    <name type="scientific">Emiliania huxleyi (strain CCMP1516)</name>
    <dbReference type="NCBI Taxonomy" id="280463"/>
    <lineage>
        <taxon>Eukaryota</taxon>
        <taxon>Haptista</taxon>
        <taxon>Haptophyta</taxon>
        <taxon>Prymnesiophyceae</taxon>
        <taxon>Isochrysidales</taxon>
        <taxon>Noelaerhabdaceae</taxon>
        <taxon>Emiliania</taxon>
    </lineage>
</organism>
<accession>A0A0D3IM98</accession>
<dbReference type="PaxDb" id="2903-EOD12383"/>
<dbReference type="AlphaFoldDB" id="A0A0D3IM98"/>
<name>A0A0D3IM98_EMIH1</name>
<keyword evidence="4" id="KW-1185">Reference proteome</keyword>
<sequence>MPIRRISPELIDEVCGSVTPTLSVLNLSHNEIATVENLDRLAALTRLDLSHNRITRLTGLESLSRLSFLSLTSNRLRAVTGLEHLRLLEVLLLGDNQLGSVACLRALSWLPELRTLTLAGSNPLADASSHTAFVASLLPRLTLLDGEPLRGRESPPLGALA</sequence>
<dbReference type="PANTHER" id="PTHR15454:SF56">
    <property type="entry name" value="PROTEIN PHOSPHATASE 1 REGULATORY SUBUNIT 7-RELATED"/>
    <property type="match status" value="1"/>
</dbReference>
<reference evidence="3" key="2">
    <citation type="submission" date="2024-10" db="UniProtKB">
        <authorList>
            <consortium name="EnsemblProtists"/>
        </authorList>
    </citation>
    <scope>IDENTIFICATION</scope>
</reference>
<dbReference type="InterPro" id="IPR032675">
    <property type="entry name" value="LRR_dom_sf"/>
</dbReference>
<dbReference type="Gene3D" id="3.80.10.10">
    <property type="entry name" value="Ribonuclease Inhibitor"/>
    <property type="match status" value="1"/>
</dbReference>
<reference evidence="4" key="1">
    <citation type="journal article" date="2013" name="Nature">
        <title>Pan genome of the phytoplankton Emiliania underpins its global distribution.</title>
        <authorList>
            <person name="Read B.A."/>
            <person name="Kegel J."/>
            <person name="Klute M.J."/>
            <person name="Kuo A."/>
            <person name="Lefebvre S.C."/>
            <person name="Maumus F."/>
            <person name="Mayer C."/>
            <person name="Miller J."/>
            <person name="Monier A."/>
            <person name="Salamov A."/>
            <person name="Young J."/>
            <person name="Aguilar M."/>
            <person name="Claverie J.M."/>
            <person name="Frickenhaus S."/>
            <person name="Gonzalez K."/>
            <person name="Herman E.K."/>
            <person name="Lin Y.C."/>
            <person name="Napier J."/>
            <person name="Ogata H."/>
            <person name="Sarno A.F."/>
            <person name="Shmutz J."/>
            <person name="Schroeder D."/>
            <person name="de Vargas C."/>
            <person name="Verret F."/>
            <person name="von Dassow P."/>
            <person name="Valentin K."/>
            <person name="Van de Peer Y."/>
            <person name="Wheeler G."/>
            <person name="Dacks J.B."/>
            <person name="Delwiche C.F."/>
            <person name="Dyhrman S.T."/>
            <person name="Glockner G."/>
            <person name="John U."/>
            <person name="Richards T."/>
            <person name="Worden A.Z."/>
            <person name="Zhang X."/>
            <person name="Grigoriev I.V."/>
            <person name="Allen A.E."/>
            <person name="Bidle K."/>
            <person name="Borodovsky M."/>
            <person name="Bowler C."/>
            <person name="Brownlee C."/>
            <person name="Cock J.M."/>
            <person name="Elias M."/>
            <person name="Gladyshev V.N."/>
            <person name="Groth M."/>
            <person name="Guda C."/>
            <person name="Hadaegh A."/>
            <person name="Iglesias-Rodriguez M.D."/>
            <person name="Jenkins J."/>
            <person name="Jones B.M."/>
            <person name="Lawson T."/>
            <person name="Leese F."/>
            <person name="Lindquist E."/>
            <person name="Lobanov A."/>
            <person name="Lomsadze A."/>
            <person name="Malik S.B."/>
            <person name="Marsh M.E."/>
            <person name="Mackinder L."/>
            <person name="Mock T."/>
            <person name="Mueller-Roeber B."/>
            <person name="Pagarete A."/>
            <person name="Parker M."/>
            <person name="Probert I."/>
            <person name="Quesneville H."/>
            <person name="Raines C."/>
            <person name="Rensing S.A."/>
            <person name="Riano-Pachon D.M."/>
            <person name="Richier S."/>
            <person name="Rokitta S."/>
            <person name="Shiraiwa Y."/>
            <person name="Soanes D.M."/>
            <person name="van der Giezen M."/>
            <person name="Wahlund T.M."/>
            <person name="Williams B."/>
            <person name="Wilson W."/>
            <person name="Wolfe G."/>
            <person name="Wurch L.L."/>
        </authorList>
    </citation>
    <scope>NUCLEOTIDE SEQUENCE</scope>
</reference>
<evidence type="ECO:0000256" key="2">
    <source>
        <dbReference type="ARBA" id="ARBA00022737"/>
    </source>
</evidence>
<dbReference type="RefSeq" id="XP_005764812.1">
    <property type="nucleotide sequence ID" value="XM_005764755.1"/>
</dbReference>
<evidence type="ECO:0000313" key="3">
    <source>
        <dbReference type="EnsemblProtists" id="EOD12383"/>
    </source>
</evidence>
<dbReference type="Proteomes" id="UP000013827">
    <property type="component" value="Unassembled WGS sequence"/>
</dbReference>
<dbReference type="HOGENOM" id="CLU_1648163_0_0_1"/>
<protein>
    <recommendedName>
        <fullName evidence="5">Leucine-rich repeat domain-containing protein</fullName>
    </recommendedName>
</protein>
<dbReference type="Pfam" id="PF14580">
    <property type="entry name" value="LRR_9"/>
    <property type="match status" value="1"/>
</dbReference>
<keyword evidence="2" id="KW-0677">Repeat</keyword>
<dbReference type="eggNOG" id="KOG0531">
    <property type="taxonomic scope" value="Eukaryota"/>
</dbReference>
<dbReference type="PRINTS" id="PR00019">
    <property type="entry name" value="LEURICHRPT"/>
</dbReference>
<evidence type="ECO:0008006" key="5">
    <source>
        <dbReference type="Google" id="ProtNLM"/>
    </source>
</evidence>
<dbReference type="GO" id="GO:0005737">
    <property type="term" value="C:cytoplasm"/>
    <property type="evidence" value="ECO:0007669"/>
    <property type="project" value="TreeGrafter"/>
</dbReference>
<evidence type="ECO:0000313" key="4">
    <source>
        <dbReference type="Proteomes" id="UP000013827"/>
    </source>
</evidence>
<dbReference type="PANTHER" id="PTHR15454">
    <property type="entry name" value="NISCHARIN RELATED"/>
    <property type="match status" value="1"/>
</dbReference>
<dbReference type="SUPFAM" id="SSF52058">
    <property type="entry name" value="L domain-like"/>
    <property type="match status" value="1"/>
</dbReference>
<evidence type="ECO:0000256" key="1">
    <source>
        <dbReference type="ARBA" id="ARBA00022614"/>
    </source>
</evidence>
<dbReference type="PROSITE" id="PS51450">
    <property type="entry name" value="LRR"/>
    <property type="match status" value="3"/>
</dbReference>
<dbReference type="InterPro" id="IPR001611">
    <property type="entry name" value="Leu-rich_rpt"/>
</dbReference>
<proteinExistence type="predicted"/>